<sequence>QAIYQVIYENVNIKDAVSELMSNEFKAENEWS</sequence>
<dbReference type="AlphaFoldDB" id="W1U068"/>
<name>W1U068_STRAP</name>
<feature type="non-terminal residue" evidence="1">
    <location>
        <position position="1"/>
    </location>
</feature>
<reference evidence="1 2" key="1">
    <citation type="submission" date="2013-12" db="EMBL/GenBank/DDBJ databases">
        <title>A Varibaculum cambriense genome reconstructed from a premature infant gut community with otherwise low bacterial novelty that shifts toward anaerobic metabolism during the third week of life.</title>
        <authorList>
            <person name="Brown C.T."/>
            <person name="Sharon I."/>
            <person name="Thomas B.C."/>
            <person name="Castelle C.J."/>
            <person name="Morowitz M.J."/>
            <person name="Banfield J.F."/>
        </authorList>
    </citation>
    <scope>NUCLEOTIDE SEQUENCE [LARGE SCALE GENOMIC DNA]</scope>
    <source>
        <strain evidence="2">DORA_7</strain>
    </source>
</reference>
<evidence type="ECO:0000313" key="1">
    <source>
        <dbReference type="EMBL" id="ETI84988.1"/>
    </source>
</evidence>
<gene>
    <name evidence="1" type="ORF">Q615_SPAC00118G0002</name>
</gene>
<proteinExistence type="predicted"/>
<protein>
    <submittedName>
        <fullName evidence="1">Glycerol-3-phosphate dehydrogenase NAD(P)</fullName>
    </submittedName>
</protein>
<comment type="caution">
    <text evidence="1">The sequence shown here is derived from an EMBL/GenBank/DDBJ whole genome shotgun (WGS) entry which is preliminary data.</text>
</comment>
<dbReference type="EMBL" id="AZMF01000118">
    <property type="protein sequence ID" value="ETI84988.1"/>
    <property type="molecule type" value="Genomic_DNA"/>
</dbReference>
<organism evidence="1 2">
    <name type="scientific">Streptococcus anginosus DORA_7</name>
    <dbReference type="NCBI Taxonomy" id="1403946"/>
    <lineage>
        <taxon>Bacteria</taxon>
        <taxon>Bacillati</taxon>
        <taxon>Bacillota</taxon>
        <taxon>Bacilli</taxon>
        <taxon>Lactobacillales</taxon>
        <taxon>Streptococcaceae</taxon>
        <taxon>Streptococcus</taxon>
        <taxon>Streptococcus anginosus group</taxon>
    </lineage>
</organism>
<dbReference type="Proteomes" id="UP000018846">
    <property type="component" value="Unassembled WGS sequence"/>
</dbReference>
<accession>W1U068</accession>
<evidence type="ECO:0000313" key="2">
    <source>
        <dbReference type="Proteomes" id="UP000018846"/>
    </source>
</evidence>